<evidence type="ECO:0000313" key="1">
    <source>
        <dbReference type="EMBL" id="DAE31700.1"/>
    </source>
</evidence>
<protein>
    <submittedName>
        <fullName evidence="1">Uncharacterized protein</fullName>
    </submittedName>
</protein>
<name>A0A8S5RL41_9VIRU</name>
<accession>A0A8S5RL41</accession>
<dbReference type="EMBL" id="BK059109">
    <property type="protein sequence ID" value="DAE31700.1"/>
    <property type="molecule type" value="Genomic_DNA"/>
</dbReference>
<reference evidence="1" key="1">
    <citation type="journal article" date="2021" name="Proc. Natl. Acad. Sci. U.S.A.">
        <title>A Catalog of Tens of Thousands of Viruses from Human Metagenomes Reveals Hidden Associations with Chronic Diseases.</title>
        <authorList>
            <person name="Tisza M.J."/>
            <person name="Buck C.B."/>
        </authorList>
    </citation>
    <scope>NUCLEOTIDE SEQUENCE</scope>
    <source>
        <strain evidence="1">CtBM815</strain>
    </source>
</reference>
<sequence>MFTTVLKIKKIFLFLVFILVKQKIKNKIFGKLNKKAGAVNPG</sequence>
<proteinExistence type="predicted"/>
<organism evidence="1">
    <name type="scientific">virus sp. ctBM815</name>
    <dbReference type="NCBI Taxonomy" id="2825806"/>
    <lineage>
        <taxon>Viruses</taxon>
    </lineage>
</organism>